<reference evidence="3" key="1">
    <citation type="submission" date="2017-09" db="EMBL/GenBank/DDBJ databases">
        <title>Depth-based differentiation of microbial function through sediment-hosted aquifers and enrichment of novel symbionts in the deep terrestrial subsurface.</title>
        <authorList>
            <person name="Probst A.J."/>
            <person name="Ladd B."/>
            <person name="Jarett J.K."/>
            <person name="Geller-Mcgrath D.E."/>
            <person name="Sieber C.M.K."/>
            <person name="Emerson J.B."/>
            <person name="Anantharaman K."/>
            <person name="Thomas B.C."/>
            <person name="Malmstrom R."/>
            <person name="Stieglmeier M."/>
            <person name="Klingl A."/>
            <person name="Woyke T."/>
            <person name="Ryan C.M."/>
            <person name="Banfield J.F."/>
        </authorList>
    </citation>
    <scope>NUCLEOTIDE SEQUENCE [LARGE SCALE GENOMIC DNA]</scope>
</reference>
<keyword evidence="1" id="KW-0812">Transmembrane</keyword>
<feature type="transmembrane region" description="Helical" evidence="1">
    <location>
        <begin position="72"/>
        <end position="94"/>
    </location>
</feature>
<organism evidence="2 3">
    <name type="scientific">Candidatus Roizmanbacteria bacterium CG_4_8_14_3_um_filter_36_10</name>
    <dbReference type="NCBI Taxonomy" id="1974834"/>
    <lineage>
        <taxon>Bacteria</taxon>
        <taxon>Candidatus Roizmaniibacteriota</taxon>
    </lineage>
</organism>
<accession>A0A2M8GMQ9</accession>
<name>A0A2M8GMQ9_9BACT</name>
<proteinExistence type="predicted"/>
<keyword evidence="1" id="KW-1133">Transmembrane helix</keyword>
<evidence type="ECO:0000256" key="1">
    <source>
        <dbReference type="SAM" id="Phobius"/>
    </source>
</evidence>
<protein>
    <submittedName>
        <fullName evidence="2">Uncharacterized protein</fullName>
    </submittedName>
</protein>
<dbReference type="Proteomes" id="UP000229370">
    <property type="component" value="Unassembled WGS sequence"/>
</dbReference>
<evidence type="ECO:0000313" key="3">
    <source>
        <dbReference type="Proteomes" id="UP000229370"/>
    </source>
</evidence>
<sequence length="113" mass="12023">MNPKVIFGTIKPPITSIPDEPVAALSSIIAAGIQIFIFVAAIALLIYLLLGAFDWITSGGEKEKISKAQMKITNAIVGIIVLVVVLSVFCLITVDVLHLGDSCFNFTVPVLNP</sequence>
<evidence type="ECO:0000313" key="2">
    <source>
        <dbReference type="EMBL" id="PJC81812.1"/>
    </source>
</evidence>
<gene>
    <name evidence="2" type="ORF">CO007_02620</name>
</gene>
<comment type="caution">
    <text evidence="2">The sequence shown here is derived from an EMBL/GenBank/DDBJ whole genome shotgun (WGS) entry which is preliminary data.</text>
</comment>
<dbReference type="EMBL" id="PFQK01000048">
    <property type="protein sequence ID" value="PJC81812.1"/>
    <property type="molecule type" value="Genomic_DNA"/>
</dbReference>
<keyword evidence="1" id="KW-0472">Membrane</keyword>
<dbReference type="AlphaFoldDB" id="A0A2M8GMQ9"/>
<feature type="transmembrane region" description="Helical" evidence="1">
    <location>
        <begin position="28"/>
        <end position="51"/>
    </location>
</feature>